<dbReference type="CTD" id="31374"/>
<dbReference type="InParanoid" id="A0A1W4XCZ7"/>
<dbReference type="Pfam" id="PF21233">
    <property type="entry name" value="WHD_RIOX1"/>
    <property type="match status" value="1"/>
</dbReference>
<protein>
    <recommendedName>
        <fullName evidence="14">Bifunctional lysine-specific demethylase and histidyl-hydroxylase</fullName>
        <ecNumber evidence="14">1.14.11.27</ecNumber>
    </recommendedName>
</protein>
<comment type="similarity">
    <text evidence="2">Belongs to the ROX family. NO66 subfamily.</text>
</comment>
<evidence type="ECO:0000256" key="14">
    <source>
        <dbReference type="RuleBase" id="RU366061"/>
    </source>
</evidence>
<dbReference type="GeneID" id="108740416"/>
<dbReference type="GO" id="GO:0140680">
    <property type="term" value="F:histone H3K36me/H3K36me2 demethylase activity"/>
    <property type="evidence" value="ECO:0007669"/>
    <property type="project" value="UniProtKB-EC"/>
</dbReference>
<dbReference type="InterPro" id="IPR049043">
    <property type="entry name" value="WHD_RIOX1"/>
</dbReference>
<feature type="compositionally biased region" description="Basic residues" evidence="15">
    <location>
        <begin position="18"/>
        <end position="34"/>
    </location>
</feature>
<keyword evidence="17" id="KW-1185">Reference proteome</keyword>
<evidence type="ECO:0000256" key="13">
    <source>
        <dbReference type="ARBA" id="ARBA00047915"/>
    </source>
</evidence>
<dbReference type="FunFam" id="3.90.930.40:FF:000001">
    <property type="entry name" value="ribosomal oxygenase 1 isoform X1"/>
    <property type="match status" value="1"/>
</dbReference>
<feature type="compositionally biased region" description="Basic residues" evidence="15">
    <location>
        <begin position="90"/>
        <end position="110"/>
    </location>
</feature>
<dbReference type="GO" id="GO:0032453">
    <property type="term" value="F:histone H3K4 demethylase activity"/>
    <property type="evidence" value="ECO:0007669"/>
    <property type="project" value="TreeGrafter"/>
</dbReference>
<feature type="region of interest" description="Disordered" evidence="15">
    <location>
        <begin position="80"/>
        <end position="116"/>
    </location>
</feature>
<evidence type="ECO:0000256" key="8">
    <source>
        <dbReference type="ARBA" id="ARBA00023004"/>
    </source>
</evidence>
<evidence type="ECO:0000256" key="4">
    <source>
        <dbReference type="ARBA" id="ARBA00022723"/>
    </source>
</evidence>
<dbReference type="STRING" id="224129.A0A1W4XCZ7"/>
<dbReference type="FunFam" id="2.60.120.650:FF:000013">
    <property type="entry name" value="Ribosomal oxygenase 1"/>
    <property type="match status" value="1"/>
</dbReference>
<dbReference type="FunCoup" id="A0A1W4XCZ7">
    <property type="interactions" value="1838"/>
</dbReference>
<keyword evidence="3" id="KW-0678">Repressor</keyword>
<evidence type="ECO:0000313" key="18">
    <source>
        <dbReference type="RefSeq" id="XP_018330230.1"/>
    </source>
</evidence>
<dbReference type="InterPro" id="IPR039994">
    <property type="entry name" value="NO66-like"/>
</dbReference>
<dbReference type="RefSeq" id="XP_018330230.1">
    <property type="nucleotide sequence ID" value="XM_018474728.2"/>
</dbReference>
<accession>A0A1W4XCZ7</accession>
<dbReference type="Pfam" id="PF08007">
    <property type="entry name" value="JmjC_2"/>
    <property type="match status" value="1"/>
</dbReference>
<sequence length="575" mass="65890">MSEPQSAFAVYKQQLKSQTKKKHKPKKSSQKIKNKALIVEKRDSVTMEADGNSGSDEDIPQLVPIEDSWIESSFIQENGGIQKKENGVTSRKRSLKHKSKSKPQKKKKKTFSNGEHNYISKSSEISTNHTNFDEKAKTIFEWLIAPIKASDFFETYWEKKPLIIKRGSNIYRHILSTEQLDLMLRENSLFFTKNVDVVQYKDGKKENFNTEGRAYASNLWSFYSDGCSIRILNPHTYNSKIHQLLAALQEYFGTMAGANIYLTPPGSQGFAPHYDDIEAFVIQLEGRKHWKLYGPRNSSDILPRYSSENFDPKDLTSPVKEITLEAGDLLYFPRGVIHEGHTDDDSHSLHMTVSVYQRTSYADLLEHGLKAAIKIATEEDPEYRKGLPINYLKHVGAVNSESVSQIRNSIIQTINHLTEKLVNYIPIDAAADQLGKQFMWDALPPVLSKQEKECSVHGNGEQLKKGTVSNRVEIDLDVDIRLIRYYGLRLVMEEDAKINVYYSVENAKVYHDEEMQYLEIQENYAPAIEHLLLNYPFFVKVSELPFEDDTTKVEFVTIFWERGLLVTSKPLPSVE</sequence>
<keyword evidence="4 14" id="KW-0479">Metal-binding</keyword>
<evidence type="ECO:0000256" key="2">
    <source>
        <dbReference type="ARBA" id="ARBA00010309"/>
    </source>
</evidence>
<dbReference type="PROSITE" id="PS51184">
    <property type="entry name" value="JMJC"/>
    <property type="match status" value="1"/>
</dbReference>
<feature type="region of interest" description="Disordered" evidence="15">
    <location>
        <begin position="1"/>
        <end position="62"/>
    </location>
</feature>
<dbReference type="Gene3D" id="3.90.930.40">
    <property type="match status" value="1"/>
</dbReference>
<keyword evidence="9 14" id="KW-0805">Transcription regulation</keyword>
<dbReference type="KEGG" id="apln:108740416"/>
<comment type="catalytic activity">
    <reaction evidence="13 14">
        <text>N(6),N(6)-dimethyl-L-lysyl(36)-[histone H3] + 2 2-oxoglutarate + 2 O2 = L-lysyl(36)-[histone H3] + 2 formaldehyde + 2 succinate + 2 CO2</text>
        <dbReference type="Rhea" id="RHEA:42032"/>
        <dbReference type="Rhea" id="RHEA-COMP:9785"/>
        <dbReference type="Rhea" id="RHEA-COMP:9787"/>
        <dbReference type="ChEBI" id="CHEBI:15379"/>
        <dbReference type="ChEBI" id="CHEBI:16526"/>
        <dbReference type="ChEBI" id="CHEBI:16810"/>
        <dbReference type="ChEBI" id="CHEBI:16842"/>
        <dbReference type="ChEBI" id="CHEBI:29969"/>
        <dbReference type="ChEBI" id="CHEBI:30031"/>
        <dbReference type="ChEBI" id="CHEBI:61976"/>
        <dbReference type="EC" id="1.14.11.27"/>
    </reaction>
</comment>
<evidence type="ECO:0000256" key="15">
    <source>
        <dbReference type="SAM" id="MobiDB-lite"/>
    </source>
</evidence>
<evidence type="ECO:0000256" key="1">
    <source>
        <dbReference type="ARBA" id="ARBA00004123"/>
    </source>
</evidence>
<dbReference type="EC" id="1.14.11.27" evidence="14"/>
<dbReference type="PANTHER" id="PTHR13096">
    <property type="entry name" value="MINA53 MYC INDUCED NUCLEAR ANTIGEN"/>
    <property type="match status" value="1"/>
</dbReference>
<name>A0A1W4XCZ7_AGRPL</name>
<feature type="domain" description="JmjC" evidence="16">
    <location>
        <begin position="227"/>
        <end position="372"/>
    </location>
</feature>
<evidence type="ECO:0000256" key="5">
    <source>
        <dbReference type="ARBA" id="ARBA00022853"/>
    </source>
</evidence>
<gene>
    <name evidence="18" type="primary">LOC108740416</name>
</gene>
<dbReference type="OrthoDB" id="425950at2759"/>
<organism evidence="17 18">
    <name type="scientific">Agrilus planipennis</name>
    <name type="common">Emerald ash borer</name>
    <name type="synonym">Agrilus marcopoli</name>
    <dbReference type="NCBI Taxonomy" id="224129"/>
    <lineage>
        <taxon>Eukaryota</taxon>
        <taxon>Metazoa</taxon>
        <taxon>Ecdysozoa</taxon>
        <taxon>Arthropoda</taxon>
        <taxon>Hexapoda</taxon>
        <taxon>Insecta</taxon>
        <taxon>Pterygota</taxon>
        <taxon>Neoptera</taxon>
        <taxon>Endopterygota</taxon>
        <taxon>Coleoptera</taxon>
        <taxon>Polyphaga</taxon>
        <taxon>Elateriformia</taxon>
        <taxon>Buprestoidea</taxon>
        <taxon>Buprestidae</taxon>
        <taxon>Agrilinae</taxon>
        <taxon>Agrilus</taxon>
    </lineage>
</organism>
<evidence type="ECO:0000256" key="10">
    <source>
        <dbReference type="ARBA" id="ARBA00023163"/>
    </source>
</evidence>
<evidence type="ECO:0000256" key="12">
    <source>
        <dbReference type="ARBA" id="ARBA00025670"/>
    </source>
</evidence>
<dbReference type="PANTHER" id="PTHR13096:SF8">
    <property type="entry name" value="RIBOSOMAL OXYGENASE 1"/>
    <property type="match status" value="1"/>
</dbReference>
<dbReference type="InterPro" id="IPR003347">
    <property type="entry name" value="JmjC_dom"/>
</dbReference>
<evidence type="ECO:0000313" key="17">
    <source>
        <dbReference type="Proteomes" id="UP000192223"/>
    </source>
</evidence>
<keyword evidence="8 14" id="KW-0408">Iron</keyword>
<reference evidence="18" key="1">
    <citation type="submission" date="2025-08" db="UniProtKB">
        <authorList>
            <consortium name="RefSeq"/>
        </authorList>
    </citation>
    <scope>IDENTIFICATION</scope>
    <source>
        <tissue evidence="18">Entire body</tissue>
    </source>
</reference>
<evidence type="ECO:0000256" key="9">
    <source>
        <dbReference type="ARBA" id="ARBA00023015"/>
    </source>
</evidence>
<proteinExistence type="inferred from homology"/>
<evidence type="ECO:0000256" key="6">
    <source>
        <dbReference type="ARBA" id="ARBA00022964"/>
    </source>
</evidence>
<dbReference type="SUPFAM" id="SSF51197">
    <property type="entry name" value="Clavaminate synthase-like"/>
    <property type="match status" value="1"/>
</dbReference>
<evidence type="ECO:0000259" key="16">
    <source>
        <dbReference type="PROSITE" id="PS51184"/>
    </source>
</evidence>
<dbReference type="Gene3D" id="1.10.10.1500">
    <property type="entry name" value="JmjC domain-containing ribosomal oxygenase (ROX), dimer domain"/>
    <property type="match status" value="1"/>
</dbReference>
<dbReference type="Gene3D" id="2.60.120.650">
    <property type="entry name" value="Cupin"/>
    <property type="match status" value="1"/>
</dbReference>
<comment type="function">
    <text evidence="12">Oxygenase that can act as both a histone lysine demethylase and a ribosomal histidine hydroxylase. Specifically demethylates 'Lys-4' (H3K4me) and 'Lys-36' (H3K36me) of histone H3, thereby playing a central role in histone code.</text>
</comment>
<keyword evidence="6 14" id="KW-0223">Dioxygenase</keyword>
<comment type="cofactor">
    <cofactor evidence="14">
        <name>Fe(2+)</name>
        <dbReference type="ChEBI" id="CHEBI:29033"/>
    </cofactor>
    <text evidence="14">Binds 1 Fe(2+) ion per subunit.</text>
</comment>
<evidence type="ECO:0000256" key="11">
    <source>
        <dbReference type="ARBA" id="ARBA00023242"/>
    </source>
</evidence>
<dbReference type="GO" id="GO:0005730">
    <property type="term" value="C:nucleolus"/>
    <property type="evidence" value="ECO:0007669"/>
    <property type="project" value="TreeGrafter"/>
</dbReference>
<dbReference type="GO" id="GO:0005506">
    <property type="term" value="F:iron ion binding"/>
    <property type="evidence" value="ECO:0007669"/>
    <property type="project" value="UniProtKB-UniRule"/>
</dbReference>
<evidence type="ECO:0000256" key="7">
    <source>
        <dbReference type="ARBA" id="ARBA00023002"/>
    </source>
</evidence>
<keyword evidence="5" id="KW-0156">Chromatin regulator</keyword>
<keyword evidence="10 14" id="KW-0804">Transcription</keyword>
<evidence type="ECO:0000256" key="3">
    <source>
        <dbReference type="ARBA" id="ARBA00022491"/>
    </source>
</evidence>
<comment type="subcellular location">
    <subcellularLocation>
        <location evidence="1 14">Nucleus</location>
    </subcellularLocation>
</comment>
<keyword evidence="11 14" id="KW-0539">Nucleus</keyword>
<dbReference type="AlphaFoldDB" id="A0A1W4XCZ7"/>
<dbReference type="Proteomes" id="UP000192223">
    <property type="component" value="Unplaced"/>
</dbReference>
<keyword evidence="7 14" id="KW-0560">Oxidoreductase</keyword>